<sequence>MARRKRNKKLEGARRVFVKMYDGHAEVSVAMDELHNIFGGILRYTDYNPNMVRWKILAAGRVFWSSEYNSFYGTDTKVQHAYRGQGHGDLLYKAMILVADKLAKKAGLNTTYFSPHAACGCSTSDSAWRCYKALVRKGYLKTKDKDRSHRDRRYEVVKLPKRIKPIFLRAA</sequence>
<evidence type="ECO:0008006" key="2">
    <source>
        <dbReference type="Google" id="ProtNLM"/>
    </source>
</evidence>
<comment type="caution">
    <text evidence="1">The sequence shown here is derived from an EMBL/GenBank/DDBJ whole genome shotgun (WGS) entry which is preliminary data.</text>
</comment>
<organism evidence="1">
    <name type="scientific">marine sediment metagenome</name>
    <dbReference type="NCBI Taxonomy" id="412755"/>
    <lineage>
        <taxon>unclassified sequences</taxon>
        <taxon>metagenomes</taxon>
        <taxon>ecological metagenomes</taxon>
    </lineage>
</organism>
<accession>A0A0F9MID9</accession>
<dbReference type="AlphaFoldDB" id="A0A0F9MID9"/>
<proteinExistence type="predicted"/>
<protein>
    <recommendedName>
        <fullName evidence="2">N-acetyltransferase domain-containing protein</fullName>
    </recommendedName>
</protein>
<dbReference type="EMBL" id="LAZR01004781">
    <property type="protein sequence ID" value="KKN05614.1"/>
    <property type="molecule type" value="Genomic_DNA"/>
</dbReference>
<reference evidence="1" key="1">
    <citation type="journal article" date="2015" name="Nature">
        <title>Complex archaea that bridge the gap between prokaryotes and eukaryotes.</title>
        <authorList>
            <person name="Spang A."/>
            <person name="Saw J.H."/>
            <person name="Jorgensen S.L."/>
            <person name="Zaremba-Niedzwiedzka K."/>
            <person name="Martijn J."/>
            <person name="Lind A.E."/>
            <person name="van Eijk R."/>
            <person name="Schleper C."/>
            <person name="Guy L."/>
            <person name="Ettema T.J."/>
        </authorList>
    </citation>
    <scope>NUCLEOTIDE SEQUENCE</scope>
</reference>
<gene>
    <name evidence="1" type="ORF">LCGC14_1085550</name>
</gene>
<name>A0A0F9MID9_9ZZZZ</name>
<evidence type="ECO:0000313" key="1">
    <source>
        <dbReference type="EMBL" id="KKN05614.1"/>
    </source>
</evidence>